<dbReference type="EMBL" id="FOFU01000004">
    <property type="protein sequence ID" value="SEQ37314.1"/>
    <property type="molecule type" value="Genomic_DNA"/>
</dbReference>
<sequence length="154" mass="17076">MGMDAKIINAFLTEGINTFQDMFNIGPQNKEPHLLDIHAGHPWEISGLLGVTGEIKGIVAFRLHKILANKMLELSGLKCKPEDYEDMAVGLVSEFTNIISGHAVTALSQYKMDISPPFCVMGHNHMIAWPKNYPVIAIPFVTSYGPFEVDVCFK</sequence>
<feature type="domain" description="Chemotaxis phosphatase CheX-like" evidence="2">
    <location>
        <begin position="45"/>
        <end position="140"/>
    </location>
</feature>
<dbReference type="Gene3D" id="3.40.1550.10">
    <property type="entry name" value="CheC-like"/>
    <property type="match status" value="1"/>
</dbReference>
<proteinExistence type="predicted"/>
<reference evidence="3 4" key="1">
    <citation type="submission" date="2016-10" db="EMBL/GenBank/DDBJ databases">
        <authorList>
            <person name="de Groot N.N."/>
        </authorList>
    </citation>
    <scope>NUCLEOTIDE SEQUENCE [LARGE SCALE GENOMIC DNA]</scope>
    <source>
        <strain evidence="3 4">B25</strain>
    </source>
</reference>
<dbReference type="GO" id="GO:0006935">
    <property type="term" value="P:chemotaxis"/>
    <property type="evidence" value="ECO:0007669"/>
    <property type="project" value="UniProtKB-KW"/>
</dbReference>
<accession>A0A1H9FHB9</accession>
<dbReference type="CDD" id="cd17906">
    <property type="entry name" value="CheX"/>
    <property type="match status" value="1"/>
</dbReference>
<dbReference type="InterPro" id="IPR038756">
    <property type="entry name" value="CheX-like"/>
</dbReference>
<keyword evidence="1" id="KW-0145">Chemotaxis</keyword>
<gene>
    <name evidence="3" type="ORF">SAMN04487977_10441</name>
</gene>
<dbReference type="PANTHER" id="PTHR39452">
    <property type="entry name" value="CHEY-P PHOSPHATASE CHEX"/>
    <property type="match status" value="1"/>
</dbReference>
<dbReference type="PANTHER" id="PTHR39452:SF1">
    <property type="entry name" value="CHEY-P PHOSPHATASE CHEX"/>
    <property type="match status" value="1"/>
</dbReference>
<dbReference type="AlphaFoldDB" id="A0A1H9FHB9"/>
<dbReference type="eggNOG" id="COG1406">
    <property type="taxonomic scope" value="Bacteria"/>
</dbReference>
<organism evidence="3 4">
    <name type="scientific">Treponema bryantii</name>
    <dbReference type="NCBI Taxonomy" id="163"/>
    <lineage>
        <taxon>Bacteria</taxon>
        <taxon>Pseudomonadati</taxon>
        <taxon>Spirochaetota</taxon>
        <taxon>Spirochaetia</taxon>
        <taxon>Spirochaetales</taxon>
        <taxon>Treponemataceae</taxon>
        <taxon>Treponema</taxon>
    </lineage>
</organism>
<protein>
    <submittedName>
        <fullName evidence="3">Chemotaxis protein CheX</fullName>
    </submittedName>
</protein>
<dbReference type="STRING" id="163.SAMN04487775_103266"/>
<keyword evidence="4" id="KW-1185">Reference proteome</keyword>
<dbReference type="InterPro" id="IPR028976">
    <property type="entry name" value="CheC-like_sf"/>
</dbReference>
<dbReference type="SUPFAM" id="SSF103039">
    <property type="entry name" value="CheC-like"/>
    <property type="match status" value="1"/>
</dbReference>
<dbReference type="Proteomes" id="UP000182360">
    <property type="component" value="Unassembled WGS sequence"/>
</dbReference>
<dbReference type="Pfam" id="PF13690">
    <property type="entry name" value="CheX"/>
    <property type="match status" value="1"/>
</dbReference>
<evidence type="ECO:0000313" key="4">
    <source>
        <dbReference type="Proteomes" id="UP000182360"/>
    </source>
</evidence>
<dbReference type="InterPro" id="IPR028051">
    <property type="entry name" value="CheX-like_dom"/>
</dbReference>
<evidence type="ECO:0000259" key="2">
    <source>
        <dbReference type="Pfam" id="PF13690"/>
    </source>
</evidence>
<name>A0A1H9FHB9_9SPIR</name>
<evidence type="ECO:0000313" key="3">
    <source>
        <dbReference type="EMBL" id="SEQ37314.1"/>
    </source>
</evidence>
<evidence type="ECO:0000256" key="1">
    <source>
        <dbReference type="ARBA" id="ARBA00022500"/>
    </source>
</evidence>